<comment type="caution">
    <text evidence="2">The sequence shown here is derived from an EMBL/GenBank/DDBJ whole genome shotgun (WGS) entry which is preliminary data.</text>
</comment>
<dbReference type="Gene3D" id="3.20.20.140">
    <property type="entry name" value="Metal-dependent hydrolases"/>
    <property type="match status" value="1"/>
</dbReference>
<dbReference type="EC" id="3.4.13.19" evidence="1"/>
<keyword evidence="1" id="KW-0224">Dipeptidase</keyword>
<dbReference type="InterPro" id="IPR000180">
    <property type="entry name" value="Dipep_AS"/>
</dbReference>
<dbReference type="Proteomes" id="UP000681720">
    <property type="component" value="Unassembled WGS sequence"/>
</dbReference>
<dbReference type="PROSITE" id="PS51365">
    <property type="entry name" value="RENAL_DIPEPTIDASE_2"/>
    <property type="match status" value="1"/>
</dbReference>
<comment type="subunit">
    <text evidence="1">Homodimer; disulfide-linked.</text>
</comment>
<comment type="catalytic activity">
    <reaction evidence="1">
        <text>an L-aminoacyl-L-amino acid + H2O = 2 an L-alpha-amino acid</text>
        <dbReference type="Rhea" id="RHEA:48940"/>
        <dbReference type="ChEBI" id="CHEBI:15377"/>
        <dbReference type="ChEBI" id="CHEBI:59869"/>
        <dbReference type="ChEBI" id="CHEBI:77460"/>
        <dbReference type="EC" id="3.4.13.19"/>
    </reaction>
</comment>
<gene>
    <name evidence="2" type="ORF">GIL414_LOCUS32951</name>
</gene>
<evidence type="ECO:0000313" key="3">
    <source>
        <dbReference type="Proteomes" id="UP000681720"/>
    </source>
</evidence>
<evidence type="ECO:0000256" key="1">
    <source>
        <dbReference type="RuleBase" id="RU341113"/>
    </source>
</evidence>
<sequence length="69" mass="7750">MNRIIAKHSDVFQMAKTAQDVRQAFTAKRIASLFGVEGGQAIESSFGILRIFYQLGVRYMTLTHNCNTP</sequence>
<comment type="cofactor">
    <cofactor evidence="1">
        <name>Zn(2+)</name>
        <dbReference type="ChEBI" id="CHEBI:29105"/>
    </cofactor>
</comment>
<organism evidence="2 3">
    <name type="scientific">Rotaria magnacalcarata</name>
    <dbReference type="NCBI Taxonomy" id="392030"/>
    <lineage>
        <taxon>Eukaryota</taxon>
        <taxon>Metazoa</taxon>
        <taxon>Spiralia</taxon>
        <taxon>Gnathifera</taxon>
        <taxon>Rotifera</taxon>
        <taxon>Eurotatoria</taxon>
        <taxon>Bdelloidea</taxon>
        <taxon>Philodinida</taxon>
        <taxon>Philodinidae</taxon>
        <taxon>Rotaria</taxon>
    </lineage>
</organism>
<dbReference type="SUPFAM" id="SSF51556">
    <property type="entry name" value="Metallo-dependent hydrolases"/>
    <property type="match status" value="1"/>
</dbReference>
<name>A0A8S2WWB1_9BILA</name>
<dbReference type="PANTHER" id="PTHR10443">
    <property type="entry name" value="MICROSOMAL DIPEPTIDASE"/>
    <property type="match status" value="1"/>
</dbReference>
<dbReference type="InterPro" id="IPR008257">
    <property type="entry name" value="Pept_M19"/>
</dbReference>
<comment type="similarity">
    <text evidence="1">Belongs to the metallo-dependent hydrolases superfamily. Peptidase M19 family.</text>
</comment>
<dbReference type="Pfam" id="PF01244">
    <property type="entry name" value="Peptidase_M19"/>
    <property type="match status" value="1"/>
</dbReference>
<evidence type="ECO:0000313" key="2">
    <source>
        <dbReference type="EMBL" id="CAF4462609.1"/>
    </source>
</evidence>
<protein>
    <recommendedName>
        <fullName evidence="1">Dipeptidase</fullName>
        <ecNumber evidence="1">3.4.13.19</ecNumber>
    </recommendedName>
</protein>
<keyword evidence="1" id="KW-0645">Protease</keyword>
<dbReference type="GO" id="GO:0070573">
    <property type="term" value="F:metallodipeptidase activity"/>
    <property type="evidence" value="ECO:0007669"/>
    <property type="project" value="InterPro"/>
</dbReference>
<dbReference type="EMBL" id="CAJOBJ010071602">
    <property type="protein sequence ID" value="CAF4462609.1"/>
    <property type="molecule type" value="Genomic_DNA"/>
</dbReference>
<dbReference type="GO" id="GO:0046872">
    <property type="term" value="F:metal ion binding"/>
    <property type="evidence" value="ECO:0007669"/>
    <property type="project" value="UniProtKB-UniRule"/>
</dbReference>
<reference evidence="2" key="1">
    <citation type="submission" date="2021-02" db="EMBL/GenBank/DDBJ databases">
        <authorList>
            <person name="Nowell W R."/>
        </authorList>
    </citation>
    <scope>NUCLEOTIDE SEQUENCE</scope>
</reference>
<dbReference type="AlphaFoldDB" id="A0A8S2WWB1"/>
<comment type="subcellular location">
    <subcellularLocation>
        <location evidence="1">Membrane</location>
        <topology evidence="1">Lipid-anchor</topology>
        <topology evidence="1">GPI-anchor</topology>
    </subcellularLocation>
</comment>
<dbReference type="PANTHER" id="PTHR10443:SF12">
    <property type="entry name" value="DIPEPTIDASE"/>
    <property type="match status" value="1"/>
</dbReference>
<keyword evidence="1" id="KW-0336">GPI-anchor</keyword>
<dbReference type="InterPro" id="IPR032466">
    <property type="entry name" value="Metal_Hydrolase"/>
</dbReference>
<keyword evidence="1" id="KW-0378">Hydrolase</keyword>
<feature type="non-terminal residue" evidence="2">
    <location>
        <position position="69"/>
    </location>
</feature>
<keyword evidence="1" id="KW-0479">Metal-binding</keyword>
<keyword evidence="1" id="KW-1015">Disulfide bond</keyword>
<keyword evidence="1" id="KW-0482">Metalloprotease</keyword>
<dbReference type="PROSITE" id="PS00869">
    <property type="entry name" value="RENAL_DIPEPTIDASE_1"/>
    <property type="match status" value="1"/>
</dbReference>
<keyword evidence="1" id="KW-0472">Membrane</keyword>
<accession>A0A8S2WWB1</accession>
<dbReference type="GO" id="GO:0098552">
    <property type="term" value="C:side of membrane"/>
    <property type="evidence" value="ECO:0007669"/>
    <property type="project" value="UniProtKB-KW"/>
</dbReference>
<keyword evidence="1" id="KW-0325">Glycoprotein</keyword>
<keyword evidence="1" id="KW-0862">Zinc</keyword>
<keyword evidence="1" id="KW-0449">Lipoprotein</keyword>
<proteinExistence type="inferred from homology"/>
<dbReference type="GO" id="GO:0006508">
    <property type="term" value="P:proteolysis"/>
    <property type="evidence" value="ECO:0007669"/>
    <property type="project" value="UniProtKB-KW"/>
</dbReference>